<dbReference type="AlphaFoldDB" id="A0A318XJ33"/>
<keyword evidence="2" id="KW-1185">Reference proteome</keyword>
<comment type="caution">
    <text evidence="1">The sequence shown here is derived from an EMBL/GenBank/DDBJ whole genome shotgun (WGS) entry which is preliminary data.</text>
</comment>
<evidence type="ECO:0000313" key="1">
    <source>
        <dbReference type="EMBL" id="PYG87024.1"/>
    </source>
</evidence>
<dbReference type="RefSeq" id="WP_110462425.1">
    <property type="nucleotide sequence ID" value="NZ_QKMR01000014.1"/>
</dbReference>
<dbReference type="Pfam" id="PF20124">
    <property type="entry name" value="DUF6514"/>
    <property type="match status" value="1"/>
</dbReference>
<dbReference type="OrthoDB" id="1739747at2"/>
<dbReference type="Proteomes" id="UP000248132">
    <property type="component" value="Unassembled WGS sequence"/>
</dbReference>
<dbReference type="EMBL" id="QKMR01000014">
    <property type="protein sequence ID" value="PYG87024.1"/>
    <property type="molecule type" value="Genomic_DNA"/>
</dbReference>
<evidence type="ECO:0000313" key="2">
    <source>
        <dbReference type="Proteomes" id="UP000248132"/>
    </source>
</evidence>
<proteinExistence type="predicted"/>
<protein>
    <submittedName>
        <fullName evidence="1">Uncharacterized protein</fullName>
    </submittedName>
</protein>
<sequence length="93" mass="10798">MELVCSKKLELDETLECKSREINLEYYLLACTVDDYCRYGMQINMTRNSGESETAIIRDVFTSREEMINLIKLFHSNSVTPVSALDIVYDFID</sequence>
<accession>A0A318XJ33</accession>
<organism evidence="1 2">
    <name type="scientific">Ruminiclostridium sufflavum DSM 19573</name>
    <dbReference type="NCBI Taxonomy" id="1121337"/>
    <lineage>
        <taxon>Bacteria</taxon>
        <taxon>Bacillati</taxon>
        <taxon>Bacillota</taxon>
        <taxon>Clostridia</taxon>
        <taxon>Eubacteriales</taxon>
        <taxon>Oscillospiraceae</taxon>
        <taxon>Ruminiclostridium</taxon>
    </lineage>
</organism>
<reference evidence="1 2" key="1">
    <citation type="submission" date="2018-06" db="EMBL/GenBank/DDBJ databases">
        <title>Genomic Encyclopedia of Type Strains, Phase I: the one thousand microbial genomes (KMG-I) project.</title>
        <authorList>
            <person name="Kyrpides N."/>
        </authorList>
    </citation>
    <scope>NUCLEOTIDE SEQUENCE [LARGE SCALE GENOMIC DNA]</scope>
    <source>
        <strain evidence="1 2">DSM 19573</strain>
    </source>
</reference>
<name>A0A318XJ33_9FIRM</name>
<gene>
    <name evidence="1" type="ORF">LY28_02404</name>
</gene>
<dbReference type="InterPro" id="IPR017016">
    <property type="entry name" value="UCP033595"/>
</dbReference>